<evidence type="ECO:0000256" key="9">
    <source>
        <dbReference type="ARBA" id="ARBA00022777"/>
    </source>
</evidence>
<keyword evidence="12" id="KW-0902">Two-component regulatory system</keyword>
<gene>
    <name evidence="16" type="ORF">DX130_12915</name>
</gene>
<dbReference type="EC" id="2.7.13.3" evidence="3"/>
<sequence>MHDSGRGASILMFLKDRLLNMLCMLTVIGLACCLYLLEQYRYPGIIESETIYYFILLAVFVYGVWLLLDYLRMRYYYKQLREALKRSEEIGAVTLIQSAASGEQRLMARLLQDQHRAYLNELNQHKRQQEIHNHFVMQWVHHMKTPVSVVDLQAQEAIRQPPDNEQEWLALFHSVREENERLARGLEMMLYTARLDKFELDLHIRRTPLHELIRSTINAHKRLCIQYSIFPRVEGESWVETDEKWMTFVLNQLISNAIKYSKQKPGTKTLHFRLEELADGSVQLKVTDAGIGIASHDIPRIFDPFFTGENGRTTGESTGMGLYLAKQVCSRLGHTLQVESELGVGTTFTLHFQTRGIHIMDS</sequence>
<dbReference type="AlphaFoldDB" id="A0A371PGX5"/>
<dbReference type="SMART" id="SM00388">
    <property type="entry name" value="HisKA"/>
    <property type="match status" value="1"/>
</dbReference>
<feature type="transmembrane region" description="Helical" evidence="14">
    <location>
        <begin position="18"/>
        <end position="38"/>
    </location>
</feature>
<dbReference type="GO" id="GO:0005524">
    <property type="term" value="F:ATP binding"/>
    <property type="evidence" value="ECO:0007669"/>
    <property type="project" value="UniProtKB-KW"/>
</dbReference>
<evidence type="ECO:0000256" key="13">
    <source>
        <dbReference type="ARBA" id="ARBA00023136"/>
    </source>
</evidence>
<keyword evidence="5" id="KW-0597">Phosphoprotein</keyword>
<dbReference type="OrthoDB" id="9780487at2"/>
<keyword evidence="7 14" id="KW-0812">Transmembrane</keyword>
<dbReference type="PANTHER" id="PTHR45453:SF2">
    <property type="entry name" value="HISTIDINE KINASE"/>
    <property type="match status" value="1"/>
</dbReference>
<evidence type="ECO:0000256" key="6">
    <source>
        <dbReference type="ARBA" id="ARBA00022679"/>
    </source>
</evidence>
<evidence type="ECO:0000256" key="7">
    <source>
        <dbReference type="ARBA" id="ARBA00022692"/>
    </source>
</evidence>
<dbReference type="SUPFAM" id="SSF55874">
    <property type="entry name" value="ATPase domain of HSP90 chaperone/DNA topoisomerase II/histidine kinase"/>
    <property type="match status" value="1"/>
</dbReference>
<evidence type="ECO:0000256" key="3">
    <source>
        <dbReference type="ARBA" id="ARBA00012438"/>
    </source>
</evidence>
<feature type="domain" description="Histidine kinase" evidence="15">
    <location>
        <begin position="138"/>
        <end position="356"/>
    </location>
</feature>
<evidence type="ECO:0000259" key="15">
    <source>
        <dbReference type="PROSITE" id="PS50109"/>
    </source>
</evidence>
<keyword evidence="13 14" id="KW-0472">Membrane</keyword>
<keyword evidence="8" id="KW-0547">Nucleotide-binding</keyword>
<dbReference type="GO" id="GO:0005886">
    <property type="term" value="C:plasma membrane"/>
    <property type="evidence" value="ECO:0007669"/>
    <property type="project" value="UniProtKB-SubCell"/>
</dbReference>
<dbReference type="GO" id="GO:0000155">
    <property type="term" value="F:phosphorelay sensor kinase activity"/>
    <property type="evidence" value="ECO:0007669"/>
    <property type="project" value="InterPro"/>
</dbReference>
<protein>
    <recommendedName>
        <fullName evidence="3">histidine kinase</fullName>
        <ecNumber evidence="3">2.7.13.3</ecNumber>
    </recommendedName>
</protein>
<keyword evidence="6" id="KW-0808">Transferase</keyword>
<dbReference type="SMART" id="SM00387">
    <property type="entry name" value="HATPase_c"/>
    <property type="match status" value="1"/>
</dbReference>
<dbReference type="Pfam" id="PF02518">
    <property type="entry name" value="HATPase_c"/>
    <property type="match status" value="1"/>
</dbReference>
<dbReference type="PROSITE" id="PS51257">
    <property type="entry name" value="PROKAR_LIPOPROTEIN"/>
    <property type="match status" value="1"/>
</dbReference>
<dbReference type="PRINTS" id="PR00344">
    <property type="entry name" value="BCTRLSENSOR"/>
</dbReference>
<evidence type="ECO:0000256" key="5">
    <source>
        <dbReference type="ARBA" id="ARBA00022553"/>
    </source>
</evidence>
<dbReference type="GO" id="GO:0004721">
    <property type="term" value="F:phosphoprotein phosphatase activity"/>
    <property type="evidence" value="ECO:0007669"/>
    <property type="project" value="TreeGrafter"/>
</dbReference>
<reference evidence="16 17" key="1">
    <citation type="submission" date="2018-08" db="EMBL/GenBank/DDBJ databases">
        <title>Paenibacillus sp. M4BSY-1, whole genome shotgun sequence.</title>
        <authorList>
            <person name="Tuo L."/>
        </authorList>
    </citation>
    <scope>NUCLEOTIDE SEQUENCE [LARGE SCALE GENOMIC DNA]</scope>
    <source>
        <strain evidence="16 17">M4BSY-1</strain>
    </source>
</reference>
<dbReference type="InterPro" id="IPR005467">
    <property type="entry name" value="His_kinase_dom"/>
</dbReference>
<dbReference type="Proteomes" id="UP000261905">
    <property type="component" value="Unassembled WGS sequence"/>
</dbReference>
<dbReference type="PANTHER" id="PTHR45453">
    <property type="entry name" value="PHOSPHATE REGULON SENSOR PROTEIN PHOR"/>
    <property type="match status" value="1"/>
</dbReference>
<evidence type="ECO:0000256" key="2">
    <source>
        <dbReference type="ARBA" id="ARBA00004651"/>
    </source>
</evidence>
<evidence type="ECO:0000256" key="1">
    <source>
        <dbReference type="ARBA" id="ARBA00000085"/>
    </source>
</evidence>
<keyword evidence="11 14" id="KW-1133">Transmembrane helix</keyword>
<dbReference type="InterPro" id="IPR036890">
    <property type="entry name" value="HATPase_C_sf"/>
</dbReference>
<evidence type="ECO:0000256" key="8">
    <source>
        <dbReference type="ARBA" id="ARBA00022741"/>
    </source>
</evidence>
<evidence type="ECO:0000256" key="10">
    <source>
        <dbReference type="ARBA" id="ARBA00022840"/>
    </source>
</evidence>
<organism evidence="16 17">
    <name type="scientific">Paenibacillus paeoniae</name>
    <dbReference type="NCBI Taxonomy" id="2292705"/>
    <lineage>
        <taxon>Bacteria</taxon>
        <taxon>Bacillati</taxon>
        <taxon>Bacillota</taxon>
        <taxon>Bacilli</taxon>
        <taxon>Bacillales</taxon>
        <taxon>Paenibacillaceae</taxon>
        <taxon>Paenibacillus</taxon>
    </lineage>
</organism>
<dbReference type="PROSITE" id="PS50109">
    <property type="entry name" value="HIS_KIN"/>
    <property type="match status" value="1"/>
</dbReference>
<dbReference type="EMBL" id="QUBQ01000002">
    <property type="protein sequence ID" value="REK75203.1"/>
    <property type="molecule type" value="Genomic_DNA"/>
</dbReference>
<comment type="caution">
    <text evidence="16">The sequence shown here is derived from an EMBL/GenBank/DDBJ whole genome shotgun (WGS) entry which is preliminary data.</text>
</comment>
<evidence type="ECO:0000256" key="14">
    <source>
        <dbReference type="SAM" id="Phobius"/>
    </source>
</evidence>
<keyword evidence="10" id="KW-0067">ATP-binding</keyword>
<proteinExistence type="predicted"/>
<evidence type="ECO:0000256" key="4">
    <source>
        <dbReference type="ARBA" id="ARBA00022475"/>
    </source>
</evidence>
<dbReference type="Gene3D" id="3.30.565.10">
    <property type="entry name" value="Histidine kinase-like ATPase, C-terminal domain"/>
    <property type="match status" value="1"/>
</dbReference>
<dbReference type="InterPro" id="IPR050351">
    <property type="entry name" value="BphY/WalK/GraS-like"/>
</dbReference>
<comment type="subcellular location">
    <subcellularLocation>
        <location evidence="2">Cell membrane</location>
        <topology evidence="2">Multi-pass membrane protein</topology>
    </subcellularLocation>
</comment>
<evidence type="ECO:0000313" key="16">
    <source>
        <dbReference type="EMBL" id="REK75203.1"/>
    </source>
</evidence>
<keyword evidence="4" id="KW-1003">Cell membrane</keyword>
<dbReference type="InterPro" id="IPR003661">
    <property type="entry name" value="HisK_dim/P_dom"/>
</dbReference>
<keyword evidence="9 16" id="KW-0418">Kinase</keyword>
<evidence type="ECO:0000256" key="11">
    <source>
        <dbReference type="ARBA" id="ARBA00022989"/>
    </source>
</evidence>
<dbReference type="InterPro" id="IPR003594">
    <property type="entry name" value="HATPase_dom"/>
</dbReference>
<accession>A0A371PGX5</accession>
<dbReference type="GO" id="GO:0016036">
    <property type="term" value="P:cellular response to phosphate starvation"/>
    <property type="evidence" value="ECO:0007669"/>
    <property type="project" value="TreeGrafter"/>
</dbReference>
<evidence type="ECO:0000256" key="12">
    <source>
        <dbReference type="ARBA" id="ARBA00023012"/>
    </source>
</evidence>
<dbReference type="InterPro" id="IPR004358">
    <property type="entry name" value="Sig_transdc_His_kin-like_C"/>
</dbReference>
<comment type="catalytic activity">
    <reaction evidence="1">
        <text>ATP + protein L-histidine = ADP + protein N-phospho-L-histidine.</text>
        <dbReference type="EC" id="2.7.13.3"/>
    </reaction>
</comment>
<feature type="transmembrane region" description="Helical" evidence="14">
    <location>
        <begin position="50"/>
        <end position="71"/>
    </location>
</feature>
<evidence type="ECO:0000313" key="17">
    <source>
        <dbReference type="Proteomes" id="UP000261905"/>
    </source>
</evidence>
<keyword evidence="17" id="KW-1185">Reference proteome</keyword>
<name>A0A371PGX5_9BACL</name>